<dbReference type="InterPro" id="IPR051487">
    <property type="entry name" value="Ser/Thr_Proteases_Immune/Dev"/>
</dbReference>
<reference evidence="15" key="2">
    <citation type="journal article" date="2023" name="Commun. Biol.">
        <title>Intrasexual cuticular hydrocarbon dimorphism in a wasp sheds light on hydrocarbon biosynthesis genes in Hymenoptera.</title>
        <authorList>
            <person name="Moris V.C."/>
            <person name="Podsiadlowski L."/>
            <person name="Martin S."/>
            <person name="Oeyen J.P."/>
            <person name="Donath A."/>
            <person name="Petersen M."/>
            <person name="Wilbrandt J."/>
            <person name="Misof B."/>
            <person name="Liedtke D."/>
            <person name="Thamm M."/>
            <person name="Scheiner R."/>
            <person name="Schmitt T."/>
            <person name="Niehuis O."/>
        </authorList>
    </citation>
    <scope>NUCLEOTIDE SEQUENCE</scope>
    <source>
        <strain evidence="15">GBR_01_08_01A</strain>
    </source>
</reference>
<keyword evidence="1 11" id="KW-0645">Protease</keyword>
<feature type="signal peptide" evidence="12">
    <location>
        <begin position="1"/>
        <end position="21"/>
    </location>
</feature>
<dbReference type="SMART" id="SM00020">
    <property type="entry name" value="Tryp_SPc"/>
    <property type="match status" value="1"/>
</dbReference>
<dbReference type="InterPro" id="IPR038565">
    <property type="entry name" value="CLIP_sf"/>
</dbReference>
<dbReference type="Gene3D" id="3.30.1640.30">
    <property type="match status" value="1"/>
</dbReference>
<dbReference type="Proteomes" id="UP001258017">
    <property type="component" value="Unassembled WGS sequence"/>
</dbReference>
<keyword evidence="12" id="KW-0964">Secreted</keyword>
<dbReference type="PRINTS" id="PR00722">
    <property type="entry name" value="CHYMOTRYPSIN"/>
</dbReference>
<accession>A0AAD9RPW2</accession>
<dbReference type="SUPFAM" id="SSF50494">
    <property type="entry name" value="Trypsin-like serine proteases"/>
    <property type="match status" value="1"/>
</dbReference>
<keyword evidence="2" id="KW-0479">Metal-binding</keyword>
<reference evidence="15" key="1">
    <citation type="submission" date="2021-08" db="EMBL/GenBank/DDBJ databases">
        <authorList>
            <person name="Misof B."/>
            <person name="Oliver O."/>
            <person name="Podsiadlowski L."/>
            <person name="Donath A."/>
            <person name="Peters R."/>
            <person name="Mayer C."/>
            <person name="Rust J."/>
            <person name="Gunkel S."/>
            <person name="Lesny P."/>
            <person name="Martin S."/>
            <person name="Oeyen J.P."/>
            <person name="Petersen M."/>
            <person name="Panagiotis P."/>
            <person name="Wilbrandt J."/>
            <person name="Tanja T."/>
        </authorList>
    </citation>
    <scope>NUCLEOTIDE SEQUENCE</scope>
    <source>
        <strain evidence="15">GBR_01_08_01A</strain>
        <tissue evidence="15">Thorax + abdomen</tissue>
    </source>
</reference>
<evidence type="ECO:0000256" key="10">
    <source>
        <dbReference type="ARBA" id="ARBA00024195"/>
    </source>
</evidence>
<dbReference type="PROSITE" id="PS51888">
    <property type="entry name" value="CLIP"/>
    <property type="match status" value="1"/>
</dbReference>
<dbReference type="FunFam" id="2.40.10.10:FF:000078">
    <property type="entry name" value="Serine protease H137"/>
    <property type="match status" value="1"/>
</dbReference>
<keyword evidence="4 11" id="KW-0378">Hydrolase</keyword>
<dbReference type="CDD" id="cd00190">
    <property type="entry name" value="Tryp_SPc"/>
    <property type="match status" value="1"/>
</dbReference>
<keyword evidence="5 11" id="KW-0720">Serine protease</keyword>
<sequence>MYTIALATFAILLLSFGGTDAQDRCLTPLNKNGICINIKNCEELINILKISRPLPQVLLDFLRDSQCGFEGTTPKVCCQTRTTSPPVNVTTAAPIVETVLDPPDVSNHPNLRLLHHDICGPITERRIIGGNKTGVFDFPWMALIAYNVGQRTPEFRCGGSLVNKRYVLTAAHCVTSLPAGLTLVGVRVGDHDISTERDCDKDEYGLEVSCAEKYQDFGIDSVHFHPEYSKTKLQNDIALIRLNGDVDLTPRNVKPICLPTGPSEPLPKKVVVTGWGATELGPRSQDLLMVFLSPVSNEECKEVYKRNIEIWYKQLCAGGKKLSDSCLGDSGGPLQAPGTYNSNLRYIQYGIVSFGLRSCGTEGFPGVYTNVKYYMDWILNTMRD</sequence>
<dbReference type="InterPro" id="IPR009003">
    <property type="entry name" value="Peptidase_S1_PA"/>
</dbReference>
<evidence type="ECO:0000259" key="13">
    <source>
        <dbReference type="PROSITE" id="PS50240"/>
    </source>
</evidence>
<dbReference type="Pfam" id="PF12032">
    <property type="entry name" value="CLIP"/>
    <property type="match status" value="1"/>
</dbReference>
<evidence type="ECO:0000313" key="16">
    <source>
        <dbReference type="Proteomes" id="UP001258017"/>
    </source>
</evidence>
<evidence type="ECO:0000256" key="8">
    <source>
        <dbReference type="ARBA" id="ARBA00023157"/>
    </source>
</evidence>
<dbReference type="GO" id="GO:0005576">
    <property type="term" value="C:extracellular region"/>
    <property type="evidence" value="ECO:0007669"/>
    <property type="project" value="UniProtKB-SubCell"/>
</dbReference>
<comment type="caution">
    <text evidence="15">The sequence shown here is derived from an EMBL/GenBank/DDBJ whole genome shotgun (WGS) entry which is preliminary data.</text>
</comment>
<dbReference type="GO" id="GO:0006508">
    <property type="term" value="P:proteolysis"/>
    <property type="evidence" value="ECO:0007669"/>
    <property type="project" value="UniProtKB-KW"/>
</dbReference>
<dbReference type="Pfam" id="PF00089">
    <property type="entry name" value="Trypsin"/>
    <property type="match status" value="1"/>
</dbReference>
<dbReference type="PROSITE" id="PS50240">
    <property type="entry name" value="TRYPSIN_DOM"/>
    <property type="match status" value="1"/>
</dbReference>
<keyword evidence="9" id="KW-0325">Glycoprotein</keyword>
<comment type="domain">
    <text evidence="12">The clip domain consists of 35-55 residues which are 'knitted' together usually by 3 conserved disulfide bonds forming a clip-like compact structure.</text>
</comment>
<dbReference type="GO" id="GO:0004252">
    <property type="term" value="F:serine-type endopeptidase activity"/>
    <property type="evidence" value="ECO:0007669"/>
    <property type="project" value="UniProtKB-UniRule"/>
</dbReference>
<evidence type="ECO:0000313" key="15">
    <source>
        <dbReference type="EMBL" id="KAK2583732.1"/>
    </source>
</evidence>
<dbReference type="InterPro" id="IPR018114">
    <property type="entry name" value="TRYPSIN_HIS"/>
</dbReference>
<evidence type="ECO:0000256" key="7">
    <source>
        <dbReference type="ARBA" id="ARBA00023145"/>
    </source>
</evidence>
<evidence type="ECO:0000256" key="1">
    <source>
        <dbReference type="ARBA" id="ARBA00022670"/>
    </source>
</evidence>
<dbReference type="EC" id="3.4.21.-" evidence="11"/>
<name>A0AAD9RPW2_9HYME</name>
<evidence type="ECO:0000256" key="11">
    <source>
        <dbReference type="RuleBase" id="RU363034"/>
    </source>
</evidence>
<dbReference type="InterPro" id="IPR043504">
    <property type="entry name" value="Peptidase_S1_PA_chymotrypsin"/>
</dbReference>
<feature type="domain" description="Peptidase S1" evidence="13">
    <location>
        <begin position="127"/>
        <end position="383"/>
    </location>
</feature>
<evidence type="ECO:0000256" key="3">
    <source>
        <dbReference type="ARBA" id="ARBA00022729"/>
    </source>
</evidence>
<evidence type="ECO:0000256" key="12">
    <source>
        <dbReference type="RuleBase" id="RU366078"/>
    </source>
</evidence>
<dbReference type="FunFam" id="2.40.10.10:FF:000028">
    <property type="entry name" value="Serine protease easter"/>
    <property type="match status" value="1"/>
</dbReference>
<dbReference type="Gene3D" id="2.40.10.10">
    <property type="entry name" value="Trypsin-like serine proteases"/>
    <property type="match status" value="2"/>
</dbReference>
<dbReference type="InterPro" id="IPR001314">
    <property type="entry name" value="Peptidase_S1A"/>
</dbReference>
<evidence type="ECO:0000256" key="6">
    <source>
        <dbReference type="ARBA" id="ARBA00022837"/>
    </source>
</evidence>
<organism evidence="15 16">
    <name type="scientific">Odynerus spinipes</name>
    <dbReference type="NCBI Taxonomy" id="1348599"/>
    <lineage>
        <taxon>Eukaryota</taxon>
        <taxon>Metazoa</taxon>
        <taxon>Ecdysozoa</taxon>
        <taxon>Arthropoda</taxon>
        <taxon>Hexapoda</taxon>
        <taxon>Insecta</taxon>
        <taxon>Pterygota</taxon>
        <taxon>Neoptera</taxon>
        <taxon>Endopterygota</taxon>
        <taxon>Hymenoptera</taxon>
        <taxon>Apocrita</taxon>
        <taxon>Aculeata</taxon>
        <taxon>Vespoidea</taxon>
        <taxon>Vespidae</taxon>
        <taxon>Eumeninae</taxon>
        <taxon>Odynerus</taxon>
    </lineage>
</organism>
<dbReference type="InterPro" id="IPR022700">
    <property type="entry name" value="CLIP"/>
</dbReference>
<dbReference type="PROSITE" id="PS00135">
    <property type="entry name" value="TRYPSIN_SER"/>
    <property type="match status" value="1"/>
</dbReference>
<dbReference type="FunFam" id="3.30.1640.30:FF:000001">
    <property type="entry name" value="Serine protease 7"/>
    <property type="match status" value="1"/>
</dbReference>
<keyword evidence="6" id="KW-0106">Calcium</keyword>
<dbReference type="InterPro" id="IPR001254">
    <property type="entry name" value="Trypsin_dom"/>
</dbReference>
<keyword evidence="8" id="KW-1015">Disulfide bond</keyword>
<protein>
    <recommendedName>
        <fullName evidence="12">CLIP domain-containing serine protease</fullName>
        <ecNumber evidence="11">3.4.21.-</ecNumber>
    </recommendedName>
</protein>
<dbReference type="EMBL" id="JAIFRP010000030">
    <property type="protein sequence ID" value="KAK2583732.1"/>
    <property type="molecule type" value="Genomic_DNA"/>
</dbReference>
<feature type="chain" id="PRO_5041770928" description="CLIP domain-containing serine protease" evidence="12">
    <location>
        <begin position="22"/>
        <end position="384"/>
    </location>
</feature>
<comment type="subcellular location">
    <subcellularLocation>
        <location evidence="12">Secreted</location>
    </subcellularLocation>
</comment>
<comment type="similarity">
    <text evidence="10 12">Belongs to the peptidase S1 family. CLIP subfamily.</text>
</comment>
<evidence type="ECO:0000256" key="5">
    <source>
        <dbReference type="ARBA" id="ARBA00022825"/>
    </source>
</evidence>
<dbReference type="GO" id="GO:0046872">
    <property type="term" value="F:metal ion binding"/>
    <property type="evidence" value="ECO:0007669"/>
    <property type="project" value="UniProtKB-KW"/>
</dbReference>
<dbReference type="SMART" id="SM00680">
    <property type="entry name" value="CLIP"/>
    <property type="match status" value="1"/>
</dbReference>
<evidence type="ECO:0000256" key="4">
    <source>
        <dbReference type="ARBA" id="ARBA00022801"/>
    </source>
</evidence>
<feature type="domain" description="Clip" evidence="14">
    <location>
        <begin position="24"/>
        <end position="78"/>
    </location>
</feature>
<evidence type="ECO:0000259" key="14">
    <source>
        <dbReference type="PROSITE" id="PS51888"/>
    </source>
</evidence>
<proteinExistence type="inferred from homology"/>
<gene>
    <name evidence="15" type="ORF">KPH14_009650</name>
</gene>
<dbReference type="InterPro" id="IPR033116">
    <property type="entry name" value="TRYPSIN_SER"/>
</dbReference>
<keyword evidence="16" id="KW-1185">Reference proteome</keyword>
<dbReference type="PANTHER" id="PTHR24256">
    <property type="entry name" value="TRYPTASE-RELATED"/>
    <property type="match status" value="1"/>
</dbReference>
<dbReference type="AlphaFoldDB" id="A0AAD9RPW2"/>
<evidence type="ECO:0000256" key="2">
    <source>
        <dbReference type="ARBA" id="ARBA00022723"/>
    </source>
</evidence>
<dbReference type="PROSITE" id="PS00134">
    <property type="entry name" value="TRYPSIN_HIS"/>
    <property type="match status" value="1"/>
</dbReference>
<dbReference type="GO" id="GO:0051604">
    <property type="term" value="P:protein maturation"/>
    <property type="evidence" value="ECO:0007669"/>
    <property type="project" value="UniProtKB-ARBA"/>
</dbReference>
<keyword evidence="7" id="KW-0865">Zymogen</keyword>
<evidence type="ECO:0000256" key="9">
    <source>
        <dbReference type="ARBA" id="ARBA00023180"/>
    </source>
</evidence>
<keyword evidence="3 12" id="KW-0732">Signal</keyword>